<evidence type="ECO:0000256" key="5">
    <source>
        <dbReference type="PROSITE-ProRule" id="PRU01091"/>
    </source>
</evidence>
<gene>
    <name evidence="8" type="ORF">CLV32_4044</name>
</gene>
<dbReference type="AlphaFoldDB" id="A0A4R6IE87"/>
<dbReference type="PANTHER" id="PTHR48111:SF40">
    <property type="entry name" value="PHOSPHATE REGULON TRANSCRIPTIONAL REGULATORY PROTEIN PHOB"/>
    <property type="match status" value="1"/>
</dbReference>
<dbReference type="Gene3D" id="6.10.250.690">
    <property type="match status" value="1"/>
</dbReference>
<dbReference type="PANTHER" id="PTHR48111">
    <property type="entry name" value="REGULATOR OF RPOS"/>
    <property type="match status" value="1"/>
</dbReference>
<evidence type="ECO:0000259" key="6">
    <source>
        <dbReference type="PROSITE" id="PS50110"/>
    </source>
</evidence>
<dbReference type="EMBL" id="SNWM01000005">
    <property type="protein sequence ID" value="TDO20284.1"/>
    <property type="molecule type" value="Genomic_DNA"/>
</dbReference>
<dbReference type="OrthoDB" id="9790442at2"/>
<dbReference type="SMART" id="SM00862">
    <property type="entry name" value="Trans_reg_C"/>
    <property type="match status" value="1"/>
</dbReference>
<organism evidence="8 9">
    <name type="scientific">Pedobacter duraquae</name>
    <dbReference type="NCBI Taxonomy" id="425511"/>
    <lineage>
        <taxon>Bacteria</taxon>
        <taxon>Pseudomonadati</taxon>
        <taxon>Bacteroidota</taxon>
        <taxon>Sphingobacteriia</taxon>
        <taxon>Sphingobacteriales</taxon>
        <taxon>Sphingobacteriaceae</taxon>
        <taxon>Pedobacter</taxon>
    </lineage>
</organism>
<sequence length="228" mass="26234">MKKIDVLLVEDEPVLAGIVKESLEKRDFIVHVASNGVEGWTMFKTVRPDVCVIDIMMPRKDGFTLVTEIRVIDDQLPIIILSARTQTQDVLKGLEIGADDYMKKPFSMEELILRLKGLVRRKTLGSAPAASPELLIGNYRFRHQYQELLLGSKAVFLSQREADLLLLLFQHKNELLERRLALIKLWGDDNTFNARSMDVYITRLRKHFKDETTVEIVNIRGYGYSLKM</sequence>
<dbReference type="Pfam" id="PF00072">
    <property type="entry name" value="Response_reg"/>
    <property type="match status" value="1"/>
</dbReference>
<comment type="caution">
    <text evidence="8">The sequence shown here is derived from an EMBL/GenBank/DDBJ whole genome shotgun (WGS) entry which is preliminary data.</text>
</comment>
<dbReference type="CDD" id="cd17574">
    <property type="entry name" value="REC_OmpR"/>
    <property type="match status" value="1"/>
</dbReference>
<feature type="DNA-binding region" description="OmpR/PhoB-type" evidence="5">
    <location>
        <begin position="131"/>
        <end position="228"/>
    </location>
</feature>
<accession>A0A4R6IE87</accession>
<feature type="domain" description="OmpR/PhoB-type" evidence="7">
    <location>
        <begin position="131"/>
        <end position="228"/>
    </location>
</feature>
<dbReference type="InterPro" id="IPR039420">
    <property type="entry name" value="WalR-like"/>
</dbReference>
<evidence type="ECO:0000256" key="4">
    <source>
        <dbReference type="PROSITE-ProRule" id="PRU00169"/>
    </source>
</evidence>
<evidence type="ECO:0000313" key="9">
    <source>
        <dbReference type="Proteomes" id="UP000295499"/>
    </source>
</evidence>
<evidence type="ECO:0000256" key="2">
    <source>
        <dbReference type="ARBA" id="ARBA00023012"/>
    </source>
</evidence>
<keyword evidence="9" id="KW-1185">Reference proteome</keyword>
<evidence type="ECO:0000256" key="3">
    <source>
        <dbReference type="ARBA" id="ARBA00023125"/>
    </source>
</evidence>
<dbReference type="SUPFAM" id="SSF52172">
    <property type="entry name" value="CheY-like"/>
    <property type="match status" value="1"/>
</dbReference>
<name>A0A4R6IE87_9SPHI</name>
<dbReference type="PROSITE" id="PS51755">
    <property type="entry name" value="OMPR_PHOB"/>
    <property type="match status" value="1"/>
</dbReference>
<keyword evidence="1 4" id="KW-0597">Phosphoprotein</keyword>
<evidence type="ECO:0000313" key="8">
    <source>
        <dbReference type="EMBL" id="TDO20284.1"/>
    </source>
</evidence>
<dbReference type="InterPro" id="IPR001789">
    <property type="entry name" value="Sig_transdc_resp-reg_receiver"/>
</dbReference>
<dbReference type="InterPro" id="IPR036388">
    <property type="entry name" value="WH-like_DNA-bd_sf"/>
</dbReference>
<dbReference type="GO" id="GO:0005829">
    <property type="term" value="C:cytosol"/>
    <property type="evidence" value="ECO:0007669"/>
    <property type="project" value="TreeGrafter"/>
</dbReference>
<dbReference type="Proteomes" id="UP000295499">
    <property type="component" value="Unassembled WGS sequence"/>
</dbReference>
<dbReference type="GO" id="GO:0000976">
    <property type="term" value="F:transcription cis-regulatory region binding"/>
    <property type="evidence" value="ECO:0007669"/>
    <property type="project" value="TreeGrafter"/>
</dbReference>
<keyword evidence="2" id="KW-0902">Two-component regulatory system</keyword>
<dbReference type="Pfam" id="PF00486">
    <property type="entry name" value="Trans_reg_C"/>
    <property type="match status" value="1"/>
</dbReference>
<evidence type="ECO:0000256" key="1">
    <source>
        <dbReference type="ARBA" id="ARBA00022553"/>
    </source>
</evidence>
<dbReference type="SMART" id="SM00448">
    <property type="entry name" value="REC"/>
    <property type="match status" value="1"/>
</dbReference>
<dbReference type="Gene3D" id="3.40.50.2300">
    <property type="match status" value="1"/>
</dbReference>
<dbReference type="PROSITE" id="PS50110">
    <property type="entry name" value="RESPONSE_REGULATORY"/>
    <property type="match status" value="1"/>
</dbReference>
<feature type="domain" description="Response regulatory" evidence="6">
    <location>
        <begin position="5"/>
        <end position="119"/>
    </location>
</feature>
<keyword evidence="3 5" id="KW-0238">DNA-binding</keyword>
<dbReference type="GO" id="GO:0032993">
    <property type="term" value="C:protein-DNA complex"/>
    <property type="evidence" value="ECO:0007669"/>
    <property type="project" value="TreeGrafter"/>
</dbReference>
<protein>
    <submittedName>
        <fullName evidence="8">DNA-binding response OmpR family regulator</fullName>
    </submittedName>
</protein>
<dbReference type="Gene3D" id="1.10.10.10">
    <property type="entry name" value="Winged helix-like DNA-binding domain superfamily/Winged helix DNA-binding domain"/>
    <property type="match status" value="1"/>
</dbReference>
<dbReference type="RefSeq" id="WP_133558652.1">
    <property type="nucleotide sequence ID" value="NZ_SNWM01000005.1"/>
</dbReference>
<proteinExistence type="predicted"/>
<dbReference type="GO" id="GO:0006355">
    <property type="term" value="P:regulation of DNA-templated transcription"/>
    <property type="evidence" value="ECO:0007669"/>
    <property type="project" value="InterPro"/>
</dbReference>
<dbReference type="CDD" id="cd00383">
    <property type="entry name" value="trans_reg_C"/>
    <property type="match status" value="1"/>
</dbReference>
<feature type="modified residue" description="4-aspartylphosphate" evidence="4">
    <location>
        <position position="54"/>
    </location>
</feature>
<evidence type="ECO:0000259" key="7">
    <source>
        <dbReference type="PROSITE" id="PS51755"/>
    </source>
</evidence>
<reference evidence="8 9" key="1">
    <citation type="submission" date="2019-03" db="EMBL/GenBank/DDBJ databases">
        <title>Genomic Encyclopedia of Archaeal and Bacterial Type Strains, Phase II (KMG-II): from individual species to whole genera.</title>
        <authorList>
            <person name="Goeker M."/>
        </authorList>
    </citation>
    <scope>NUCLEOTIDE SEQUENCE [LARGE SCALE GENOMIC DNA]</scope>
    <source>
        <strain evidence="8 9">DSM 19034</strain>
    </source>
</reference>
<dbReference type="GO" id="GO:0000156">
    <property type="term" value="F:phosphorelay response regulator activity"/>
    <property type="evidence" value="ECO:0007669"/>
    <property type="project" value="TreeGrafter"/>
</dbReference>
<dbReference type="InterPro" id="IPR001867">
    <property type="entry name" value="OmpR/PhoB-type_DNA-bd"/>
</dbReference>
<dbReference type="InterPro" id="IPR011006">
    <property type="entry name" value="CheY-like_superfamily"/>
</dbReference>